<dbReference type="PANTHER" id="PTHR33525">
    <property type="match status" value="1"/>
</dbReference>
<sequence length="272" mass="30271">MQEFILNKIKMLPPLNESTIQIQQICNSADASIDDLSKVVEKDPMLTANILKSANSPLYGFSREINNVKYAVNLFGMTTIKGFALNAAVKNSFKIDLSAYKLNEAKFLELSTMQNSLAINWLAKAGESIKNTIIPASFMLEIGKIIISSELAERNMVAEFLSGLENIQNPSQLQEYERQIIGLSSLEVAALVFDKWNLEIDMIDSIKYALDLDNAPNDIKQKASALNIVLNLVNIFKAFDEEEVNACIKLANDENLFSEELNKAISILNQNA</sequence>
<dbReference type="InterPro" id="IPR013976">
    <property type="entry name" value="HDOD"/>
</dbReference>
<evidence type="ECO:0000313" key="3">
    <source>
        <dbReference type="Proteomes" id="UP000786183"/>
    </source>
</evidence>
<dbReference type="PROSITE" id="PS51833">
    <property type="entry name" value="HDOD"/>
    <property type="match status" value="1"/>
</dbReference>
<dbReference type="Pfam" id="PF08668">
    <property type="entry name" value="HDOD"/>
    <property type="match status" value="1"/>
</dbReference>
<dbReference type="PANTHER" id="PTHR33525:SF3">
    <property type="entry name" value="RIBONUCLEASE Y"/>
    <property type="match status" value="1"/>
</dbReference>
<dbReference type="EMBL" id="JACGBB010000002">
    <property type="protein sequence ID" value="MBZ7986698.1"/>
    <property type="molecule type" value="Genomic_DNA"/>
</dbReference>
<dbReference type="Gene3D" id="1.10.3210.10">
    <property type="entry name" value="Hypothetical protein af1432"/>
    <property type="match status" value="1"/>
</dbReference>
<feature type="domain" description="HDOD" evidence="1">
    <location>
        <begin position="12"/>
        <end position="212"/>
    </location>
</feature>
<protein>
    <submittedName>
        <fullName evidence="2">HDOD domain-containing protein</fullName>
    </submittedName>
</protein>
<dbReference type="InterPro" id="IPR052340">
    <property type="entry name" value="RNase_Y/CdgJ"/>
</dbReference>
<proteinExistence type="predicted"/>
<reference evidence="2 3" key="1">
    <citation type="submission" date="2020-07" db="EMBL/GenBank/DDBJ databases">
        <title>Transfer of Campylobacter canadensis to the novel genus Avispirillum gen. nov., that also includes two novel species recovered from migratory waterfowl: Avispirillum anseris sp. nov. and Avispirillum brantae sp. nov.</title>
        <authorList>
            <person name="Miller W.G."/>
            <person name="Chapman M.H."/>
            <person name="Yee E."/>
            <person name="Inglis G.D."/>
        </authorList>
    </citation>
    <scope>NUCLEOTIDE SEQUENCE [LARGE SCALE GENOMIC DNA]</scope>
    <source>
        <strain evidence="2 3">L283</strain>
    </source>
</reference>
<dbReference type="Proteomes" id="UP000786183">
    <property type="component" value="Unassembled WGS sequence"/>
</dbReference>
<dbReference type="SUPFAM" id="SSF109604">
    <property type="entry name" value="HD-domain/PDEase-like"/>
    <property type="match status" value="1"/>
</dbReference>
<accession>A0ABS7WQB2</accession>
<evidence type="ECO:0000313" key="2">
    <source>
        <dbReference type="EMBL" id="MBZ7986698.1"/>
    </source>
</evidence>
<evidence type="ECO:0000259" key="1">
    <source>
        <dbReference type="PROSITE" id="PS51833"/>
    </source>
</evidence>
<dbReference type="RefSeq" id="WP_172229997.1">
    <property type="nucleotide sequence ID" value="NZ_CP035946.1"/>
</dbReference>
<name>A0ABS7WQB2_9BACT</name>
<organism evidence="2 3">
    <name type="scientific">Campylobacter canadensis</name>
    <dbReference type="NCBI Taxonomy" id="449520"/>
    <lineage>
        <taxon>Bacteria</taxon>
        <taxon>Pseudomonadati</taxon>
        <taxon>Campylobacterota</taxon>
        <taxon>Epsilonproteobacteria</taxon>
        <taxon>Campylobacterales</taxon>
        <taxon>Campylobacteraceae</taxon>
        <taxon>Campylobacter</taxon>
    </lineage>
</organism>
<comment type="caution">
    <text evidence="2">The sequence shown here is derived from an EMBL/GenBank/DDBJ whole genome shotgun (WGS) entry which is preliminary data.</text>
</comment>
<keyword evidence="3" id="KW-1185">Reference proteome</keyword>
<gene>
    <name evidence="2" type="ORF">AVCANL283_01030</name>
</gene>